<name>A0ABW8AAL4_9ACTN</name>
<dbReference type="Pfam" id="PF21922">
    <property type="entry name" value="PBP_dimer_2"/>
    <property type="match status" value="1"/>
</dbReference>
<evidence type="ECO:0000256" key="1">
    <source>
        <dbReference type="SAM" id="MobiDB-lite"/>
    </source>
</evidence>
<dbReference type="SUPFAM" id="SSF56601">
    <property type="entry name" value="beta-lactamase/transpeptidase-like"/>
    <property type="match status" value="1"/>
</dbReference>
<evidence type="ECO:0000259" key="3">
    <source>
        <dbReference type="Pfam" id="PF21922"/>
    </source>
</evidence>
<feature type="domain" description="Penicillin binding protein A dimerisation" evidence="3">
    <location>
        <begin position="52"/>
        <end position="121"/>
    </location>
</feature>
<dbReference type="PANTHER" id="PTHR30627">
    <property type="entry name" value="PEPTIDOGLYCAN D,D-TRANSPEPTIDASE"/>
    <property type="match status" value="1"/>
</dbReference>
<dbReference type="InterPro" id="IPR012338">
    <property type="entry name" value="Beta-lactam/transpept-like"/>
</dbReference>
<gene>
    <name evidence="4" type="ORF">ACIBP5_26480</name>
</gene>
<feature type="domain" description="Penicillin-binding protein transpeptidase" evidence="2">
    <location>
        <begin position="155"/>
        <end position="456"/>
    </location>
</feature>
<evidence type="ECO:0000259" key="2">
    <source>
        <dbReference type="Pfam" id="PF00905"/>
    </source>
</evidence>
<evidence type="ECO:0000313" key="5">
    <source>
        <dbReference type="Proteomes" id="UP001612928"/>
    </source>
</evidence>
<dbReference type="InterPro" id="IPR050515">
    <property type="entry name" value="Beta-lactam/transpept"/>
</dbReference>
<evidence type="ECO:0000313" key="4">
    <source>
        <dbReference type="EMBL" id="MFI7443532.1"/>
    </source>
</evidence>
<dbReference type="PANTHER" id="PTHR30627:SF24">
    <property type="entry name" value="PENICILLIN-BINDING PROTEIN 4B"/>
    <property type="match status" value="1"/>
</dbReference>
<dbReference type="InterPro" id="IPR054120">
    <property type="entry name" value="PBPA_dimer"/>
</dbReference>
<dbReference type="InterPro" id="IPR001460">
    <property type="entry name" value="PCN-bd_Tpept"/>
</dbReference>
<feature type="region of interest" description="Disordered" evidence="1">
    <location>
        <begin position="240"/>
        <end position="268"/>
    </location>
</feature>
<dbReference type="RefSeq" id="WP_245899312.1">
    <property type="nucleotide sequence ID" value="NZ_JBITMB010000006.1"/>
</dbReference>
<organism evidence="4 5">
    <name type="scientific">Nonomuraea indica</name>
    <dbReference type="NCBI Taxonomy" id="1581193"/>
    <lineage>
        <taxon>Bacteria</taxon>
        <taxon>Bacillati</taxon>
        <taxon>Actinomycetota</taxon>
        <taxon>Actinomycetes</taxon>
        <taxon>Streptosporangiales</taxon>
        <taxon>Streptosporangiaceae</taxon>
        <taxon>Nonomuraea</taxon>
    </lineage>
</organism>
<dbReference type="Proteomes" id="UP001612928">
    <property type="component" value="Unassembled WGS sequence"/>
</dbReference>
<keyword evidence="5" id="KW-1185">Reference proteome</keyword>
<comment type="caution">
    <text evidence="4">The sequence shown here is derived from an EMBL/GenBank/DDBJ whole genome shotgun (WGS) entry which is preliminary data.</text>
</comment>
<protein>
    <submittedName>
        <fullName evidence="4">Penicillin-binding transpeptidase domain-containing protein</fullName>
    </submittedName>
</protein>
<dbReference type="Gene3D" id="3.90.1310.10">
    <property type="entry name" value="Penicillin-binding protein 2a (Domain 2)"/>
    <property type="match status" value="1"/>
</dbReference>
<dbReference type="Pfam" id="PF00905">
    <property type="entry name" value="Transpeptidase"/>
    <property type="match status" value="1"/>
</dbReference>
<dbReference type="EMBL" id="JBITMB010000006">
    <property type="protein sequence ID" value="MFI7443532.1"/>
    <property type="molecule type" value="Genomic_DNA"/>
</dbReference>
<reference evidence="4 5" key="1">
    <citation type="submission" date="2024-10" db="EMBL/GenBank/DDBJ databases">
        <title>The Natural Products Discovery Center: Release of the First 8490 Sequenced Strains for Exploring Actinobacteria Biosynthetic Diversity.</title>
        <authorList>
            <person name="Kalkreuter E."/>
            <person name="Kautsar S.A."/>
            <person name="Yang D."/>
            <person name="Bader C.D."/>
            <person name="Teijaro C.N."/>
            <person name="Fluegel L."/>
            <person name="Davis C.M."/>
            <person name="Simpson J.R."/>
            <person name="Lauterbach L."/>
            <person name="Steele A.D."/>
            <person name="Gui C."/>
            <person name="Meng S."/>
            <person name="Li G."/>
            <person name="Viehrig K."/>
            <person name="Ye F."/>
            <person name="Su P."/>
            <person name="Kiefer A.F."/>
            <person name="Nichols A."/>
            <person name="Cepeda A.J."/>
            <person name="Yan W."/>
            <person name="Fan B."/>
            <person name="Jiang Y."/>
            <person name="Adhikari A."/>
            <person name="Zheng C.-J."/>
            <person name="Schuster L."/>
            <person name="Cowan T.M."/>
            <person name="Smanski M.J."/>
            <person name="Chevrette M.G."/>
            <person name="De Carvalho L.P.S."/>
            <person name="Shen B."/>
        </authorList>
    </citation>
    <scope>NUCLEOTIDE SEQUENCE [LARGE SCALE GENOMIC DNA]</scope>
    <source>
        <strain evidence="4 5">NPDC049503</strain>
    </source>
</reference>
<sequence>MNIPLRRVSVTCAVLLFALLAHLTHLQAFGRRDLVADHRNERALLARYAHPRGDILTYDGRVLATSAETGTGPYRHRRVYTGGRTYAPVTGHFSLRRATGVERAAQAVLSGTDPKIRMRALVGDGPPAGADVRLTIRHRVQWAAYQGLARAGRPGAAVAIDPATGAILALASYPSYDPAGYTAQDAAAVEAADRALRGDPARPLLNRALHGTYPPGPAFEVVTTAAALASGEYTIASPISAGAGQVAPPPSRPDGSPAGPGERPCGNGRPTLAHAFRLSCGAAFAALGAQLGQDLLRDQAEAFGFNATDLAVPLRVAASTFPAGLDRTGTALSAAGLHDRATPLMIAMLSAAVANGGVAMRPYLVQEVRLPDGSIIDRAGPAPYRTAVPPALAGQLTVLMATATRPGLALEGVEVAAKSSPTVVTAFAPATAPEVAVGVVLEQGPARAAPIARAILQAALS</sequence>
<dbReference type="Gene3D" id="3.40.710.10">
    <property type="entry name" value="DD-peptidase/beta-lactamase superfamily"/>
    <property type="match status" value="1"/>
</dbReference>
<accession>A0ABW8AAL4</accession>
<proteinExistence type="predicted"/>